<dbReference type="EMBL" id="JACOGG010000024">
    <property type="protein sequence ID" value="MBC3936911.1"/>
    <property type="molecule type" value="Genomic_DNA"/>
</dbReference>
<evidence type="ECO:0000313" key="4">
    <source>
        <dbReference type="EMBL" id="MBC3936911.1"/>
    </source>
</evidence>
<evidence type="ECO:0000259" key="3">
    <source>
        <dbReference type="PROSITE" id="PS50110"/>
    </source>
</evidence>
<dbReference type="AlphaFoldDB" id="A0A923I787"/>
<keyword evidence="5" id="KW-1185">Reference proteome</keyword>
<organism evidence="4 5">
    <name type="scientific">Undibacterium rugosum</name>
    <dbReference type="NCBI Taxonomy" id="2762291"/>
    <lineage>
        <taxon>Bacteria</taxon>
        <taxon>Pseudomonadati</taxon>
        <taxon>Pseudomonadota</taxon>
        <taxon>Betaproteobacteria</taxon>
        <taxon>Burkholderiales</taxon>
        <taxon>Oxalobacteraceae</taxon>
        <taxon>Undibacterium</taxon>
    </lineage>
</organism>
<comment type="caution">
    <text evidence="4">The sequence shown here is derived from an EMBL/GenBank/DDBJ whole genome shotgun (WGS) entry which is preliminary data.</text>
</comment>
<evidence type="ECO:0000256" key="2">
    <source>
        <dbReference type="PROSITE-ProRule" id="PRU00169"/>
    </source>
</evidence>
<dbReference type="PROSITE" id="PS50110">
    <property type="entry name" value="RESPONSE_REGULATORY"/>
    <property type="match status" value="1"/>
</dbReference>
<evidence type="ECO:0000256" key="1">
    <source>
        <dbReference type="ARBA" id="ARBA00022553"/>
    </source>
</evidence>
<dbReference type="SUPFAM" id="SSF52172">
    <property type="entry name" value="CheY-like"/>
    <property type="match status" value="1"/>
</dbReference>
<proteinExistence type="predicted"/>
<dbReference type="Gene3D" id="3.40.50.2300">
    <property type="match status" value="1"/>
</dbReference>
<dbReference type="PANTHER" id="PTHR44591">
    <property type="entry name" value="STRESS RESPONSE REGULATOR PROTEIN 1"/>
    <property type="match status" value="1"/>
</dbReference>
<dbReference type="PANTHER" id="PTHR44591:SF3">
    <property type="entry name" value="RESPONSE REGULATORY DOMAIN-CONTAINING PROTEIN"/>
    <property type="match status" value="1"/>
</dbReference>
<name>A0A923I787_9BURK</name>
<dbReference type="InterPro" id="IPR001789">
    <property type="entry name" value="Sig_transdc_resp-reg_receiver"/>
</dbReference>
<protein>
    <submittedName>
        <fullName evidence="4">Response regulator</fullName>
    </submittedName>
</protein>
<accession>A0A923I787</accession>
<comment type="caution">
    <text evidence="2">Lacks conserved residue(s) required for the propagation of feature annotation.</text>
</comment>
<dbReference type="GO" id="GO:0000160">
    <property type="term" value="P:phosphorelay signal transduction system"/>
    <property type="evidence" value="ECO:0007669"/>
    <property type="project" value="InterPro"/>
</dbReference>
<feature type="domain" description="Response regulatory" evidence="3">
    <location>
        <begin position="156"/>
        <end position="272"/>
    </location>
</feature>
<keyword evidence="1" id="KW-0597">Phosphoprotein</keyword>
<gene>
    <name evidence="4" type="ORF">H8K47_16215</name>
</gene>
<dbReference type="Proteomes" id="UP000612361">
    <property type="component" value="Unassembled WGS sequence"/>
</dbReference>
<dbReference type="InterPro" id="IPR050595">
    <property type="entry name" value="Bact_response_regulator"/>
</dbReference>
<sequence>MSLKTPTIAIRLLGFSAKEEETFSTVLAVAREKGYRYSCLKPGCIQDPDMYIVNASELKAIADLSDLHPGEAQPVLLVGKTDIDLPYQVMPKPIRWRKIFEILDALIDKRELLLTTLSAFSAISVHERRRHKRLDLDLTEPAVYERMRQQPMAKGGILIVDKDTHFREYVAGIMDAYGVPVTLASDERSALLLDGNHQHALTMINTSTPNVDPYRLCEGLKRQNSGLKTAVIFLVDRSFEYKLGLGNKVRCEGFLVKPLSRRLVLKTIKKFMQLD</sequence>
<reference evidence="4" key="1">
    <citation type="submission" date="2020-08" db="EMBL/GenBank/DDBJ databases">
        <title>Novel species isolated from subtropical streams in China.</title>
        <authorList>
            <person name="Lu H."/>
        </authorList>
    </citation>
    <scope>NUCLEOTIDE SEQUENCE</scope>
    <source>
        <strain evidence="4">CY7W</strain>
    </source>
</reference>
<dbReference type="RefSeq" id="WP_186882437.1">
    <property type="nucleotide sequence ID" value="NZ_JACOGG010000024.1"/>
</dbReference>
<dbReference type="InterPro" id="IPR011006">
    <property type="entry name" value="CheY-like_superfamily"/>
</dbReference>
<evidence type="ECO:0000313" key="5">
    <source>
        <dbReference type="Proteomes" id="UP000612361"/>
    </source>
</evidence>